<organism evidence="2 3">
    <name type="scientific">Granulicella mallensis</name>
    <dbReference type="NCBI Taxonomy" id="940614"/>
    <lineage>
        <taxon>Bacteria</taxon>
        <taxon>Pseudomonadati</taxon>
        <taxon>Acidobacteriota</taxon>
        <taxon>Terriglobia</taxon>
        <taxon>Terriglobales</taxon>
        <taxon>Acidobacteriaceae</taxon>
        <taxon>Granulicella</taxon>
    </lineage>
</organism>
<evidence type="ECO:0000313" key="2">
    <source>
        <dbReference type="EMBL" id="MBB5062175.1"/>
    </source>
</evidence>
<feature type="transmembrane region" description="Helical" evidence="1">
    <location>
        <begin position="65"/>
        <end position="83"/>
    </location>
</feature>
<comment type="caution">
    <text evidence="2">The sequence shown here is derived from an EMBL/GenBank/DDBJ whole genome shotgun (WGS) entry which is preliminary data.</text>
</comment>
<feature type="transmembrane region" description="Helical" evidence="1">
    <location>
        <begin position="128"/>
        <end position="153"/>
    </location>
</feature>
<feature type="transmembrane region" description="Helical" evidence="1">
    <location>
        <begin position="12"/>
        <end position="37"/>
    </location>
</feature>
<keyword evidence="1" id="KW-0812">Transmembrane</keyword>
<dbReference type="EMBL" id="JACHIO010000002">
    <property type="protein sequence ID" value="MBB5062175.1"/>
    <property type="molecule type" value="Genomic_DNA"/>
</dbReference>
<dbReference type="Proteomes" id="UP000584867">
    <property type="component" value="Unassembled WGS sequence"/>
</dbReference>
<gene>
    <name evidence="2" type="ORF">HDF15_000502</name>
</gene>
<feature type="transmembrane region" description="Helical" evidence="1">
    <location>
        <begin position="90"/>
        <end position="116"/>
    </location>
</feature>
<keyword evidence="1" id="KW-0472">Membrane</keyword>
<feature type="transmembrane region" description="Helical" evidence="1">
    <location>
        <begin position="221"/>
        <end position="240"/>
    </location>
</feature>
<dbReference type="AlphaFoldDB" id="A0A7W7ZLL6"/>
<name>A0A7W7ZLL6_9BACT</name>
<sequence length="332" mass="37549">MQGLRRSDWGDLMALLVSVVAATVAPLQVLILSYAFLGPFHYLTEIAWLRGKQFYFGKGLVSPRVYALLAIGMSILALVEGLAKRADFAFWIVGVLLLLSLTVWVRNAYLIAMIALAAVGVSFVLRTWVYFISTMVPTLVHVFFFTLAFMVSGALRDKRTTLLKWLNPGLLAAFPLLLLFLPMHYSAPSGFWLWAESASFAAIHAKLAGDLHHTLLLNSKLFNDPVVAGLLRLFAFIYLYHYLNWFAKTELLQWHKTSRRGWVGILTLYAASIAIYAWNFRIGLVVSTFLSVLHVLLEFPLNWHTLRFLTLRWRGERAEATTGSRTQLQVPL</sequence>
<protein>
    <submittedName>
        <fullName evidence="2">Uncharacterized protein</fullName>
    </submittedName>
</protein>
<accession>A0A7W7ZLL6</accession>
<feature type="transmembrane region" description="Helical" evidence="1">
    <location>
        <begin position="165"/>
        <end position="185"/>
    </location>
</feature>
<evidence type="ECO:0000256" key="1">
    <source>
        <dbReference type="SAM" id="Phobius"/>
    </source>
</evidence>
<feature type="transmembrane region" description="Helical" evidence="1">
    <location>
        <begin position="261"/>
        <end position="278"/>
    </location>
</feature>
<keyword evidence="1" id="KW-1133">Transmembrane helix</keyword>
<feature type="transmembrane region" description="Helical" evidence="1">
    <location>
        <begin position="284"/>
        <end position="303"/>
    </location>
</feature>
<dbReference type="RefSeq" id="WP_184252677.1">
    <property type="nucleotide sequence ID" value="NZ_JACHIO010000002.1"/>
</dbReference>
<proteinExistence type="predicted"/>
<reference evidence="2 3" key="1">
    <citation type="submission" date="2020-08" db="EMBL/GenBank/DDBJ databases">
        <title>Genomic Encyclopedia of Type Strains, Phase IV (KMG-V): Genome sequencing to study the core and pangenomes of soil and plant-associated prokaryotes.</title>
        <authorList>
            <person name="Whitman W."/>
        </authorList>
    </citation>
    <scope>NUCLEOTIDE SEQUENCE [LARGE SCALE GENOMIC DNA]</scope>
    <source>
        <strain evidence="2 3">X5P3</strain>
    </source>
</reference>
<evidence type="ECO:0000313" key="3">
    <source>
        <dbReference type="Proteomes" id="UP000584867"/>
    </source>
</evidence>